<dbReference type="CDD" id="cd00156">
    <property type="entry name" value="REC"/>
    <property type="match status" value="1"/>
</dbReference>
<accession>A0A517MBC7</accession>
<evidence type="ECO:0000313" key="3">
    <source>
        <dbReference type="EMBL" id="QDS92087.1"/>
    </source>
</evidence>
<dbReference type="Proteomes" id="UP000320672">
    <property type="component" value="Chromosome"/>
</dbReference>
<proteinExistence type="predicted"/>
<protein>
    <submittedName>
        <fullName evidence="3">Response regulator receiver domain protein</fullName>
    </submittedName>
</protein>
<dbReference type="AlphaFoldDB" id="A0A517MBC7"/>
<keyword evidence="1" id="KW-0597">Phosphoprotein</keyword>
<dbReference type="KEGG" id="rml:FF011L_08230"/>
<dbReference type="PANTHER" id="PTHR44591">
    <property type="entry name" value="STRESS RESPONSE REGULATOR PROTEIN 1"/>
    <property type="match status" value="1"/>
</dbReference>
<feature type="chain" id="PRO_5021701354" evidence="2">
    <location>
        <begin position="30"/>
        <end position="963"/>
    </location>
</feature>
<name>A0A517MBC7_9BACT</name>
<dbReference type="RefSeq" id="WP_145350294.1">
    <property type="nucleotide sequence ID" value="NZ_CP036262.1"/>
</dbReference>
<dbReference type="EMBL" id="CP036262">
    <property type="protein sequence ID" value="QDS92087.1"/>
    <property type="molecule type" value="Genomic_DNA"/>
</dbReference>
<reference evidence="3 4" key="1">
    <citation type="submission" date="2019-02" db="EMBL/GenBank/DDBJ databases">
        <title>Deep-cultivation of Planctomycetes and their phenomic and genomic characterization uncovers novel biology.</title>
        <authorList>
            <person name="Wiegand S."/>
            <person name="Jogler M."/>
            <person name="Boedeker C."/>
            <person name="Pinto D."/>
            <person name="Vollmers J."/>
            <person name="Rivas-Marin E."/>
            <person name="Kohn T."/>
            <person name="Peeters S.H."/>
            <person name="Heuer A."/>
            <person name="Rast P."/>
            <person name="Oberbeckmann S."/>
            <person name="Bunk B."/>
            <person name="Jeske O."/>
            <person name="Meyerdierks A."/>
            <person name="Storesund J.E."/>
            <person name="Kallscheuer N."/>
            <person name="Luecker S."/>
            <person name="Lage O.M."/>
            <person name="Pohl T."/>
            <person name="Merkel B.J."/>
            <person name="Hornburger P."/>
            <person name="Mueller R.-W."/>
            <person name="Bruemmer F."/>
            <person name="Labrenz M."/>
            <person name="Spormann A.M."/>
            <person name="Op den Camp H."/>
            <person name="Overmann J."/>
            <person name="Amann R."/>
            <person name="Jetten M.S.M."/>
            <person name="Mascher T."/>
            <person name="Medema M.H."/>
            <person name="Devos D.P."/>
            <person name="Kaster A.-K."/>
            <person name="Ovreas L."/>
            <person name="Rohde M."/>
            <person name="Galperin M.Y."/>
            <person name="Jogler C."/>
        </authorList>
    </citation>
    <scope>NUCLEOTIDE SEQUENCE [LARGE SCALE GENOMIC DNA]</scope>
    <source>
        <strain evidence="3 4">FF011L</strain>
    </source>
</reference>
<gene>
    <name evidence="3" type="ORF">FF011L_08230</name>
</gene>
<dbReference type="SUPFAM" id="SSF48371">
    <property type="entry name" value="ARM repeat"/>
    <property type="match status" value="1"/>
</dbReference>
<dbReference type="OrthoDB" id="230059at2"/>
<evidence type="ECO:0000256" key="2">
    <source>
        <dbReference type="SAM" id="SignalP"/>
    </source>
</evidence>
<dbReference type="Gene3D" id="3.40.50.2300">
    <property type="match status" value="1"/>
</dbReference>
<keyword evidence="4" id="KW-1185">Reference proteome</keyword>
<evidence type="ECO:0000256" key="1">
    <source>
        <dbReference type="ARBA" id="ARBA00022553"/>
    </source>
</evidence>
<feature type="signal peptide" evidence="2">
    <location>
        <begin position="1"/>
        <end position="29"/>
    </location>
</feature>
<dbReference type="InterPro" id="IPR050595">
    <property type="entry name" value="Bact_response_regulator"/>
</dbReference>
<evidence type="ECO:0000313" key="4">
    <source>
        <dbReference type="Proteomes" id="UP000320672"/>
    </source>
</evidence>
<sequence precursor="true">MTRRFHCLILAGWMFCLLLGGAPSQNVMAQPPAADPFAPVDPFAPAGDNPGMDPNNPFGGPVEGNLFDPAAAPAAAAGQALGEILQPTDPFIEELRRYAAGSNAKLALAIRQAARIGNWKEVEDFLQILAGRKPSQAVLSSMANTIDGPLLARMRLQPKLSPESIKMIDQMRSAAQASASDNKILRQAILALKSPSVDLQLKGYRALFTGGDNAIAELVTAAVQPSPVVPREKLVPVLREMGPSAEHAIRQFVLYGAPELRAGALETLVLWDRKAALGDLVTALHAADATDKERSIAASTLAQDYKPLPSGKEAEQFLTGKLNDAVRLAKRTARDEKMKTIWVIGEDGKTITPQLATARLAAVQQAAVAAARLRPLSGLSLEAQRAALITDIDYAVQQDLLFGTDPKDFDSLRESYSADAFSLPQLQSLLSDSMDQRRDAATVGILRLLPADPQLVRSMSQDQTPLVDAASHPDPRVRYEASLLIGRTKMDEPYRGSSVVLRRWLEMAALKNRPTALVVQPRPAAAMRLEAMLIQQGYNVEIVPSVQEAALRVARGGDIQVIVATTDLPDLPPIELVDRIRRISLGANIPILFYGDDRAGTSNNSLSAPVRRIVPPRRTLDQDRYDVLLESLQLLNDDLEFVLFQPPIDVPVNRPDPQLEQRENYAAALEKVRAAVLKSKLDRNLSFFGLALGIDAHPIALTLQPETEGGIAQAEILRTSLEDLGFEFESVSDLAALQTRLEDRRPVHMVFLSASSAPEYARDLVNQIRETKEGAKVPIFFYGGSDDGLETARFESQLRRRHAISTPESFTSVMDAVNAAAALPPLDSDERKAYEIGSMSILSAVAQDPKQEFYDLRTNEIDKVLGAPSSGSNESHLAVLAGLGTAESQDALAELAANESVAQPVRMRAAERFAESVQRFGTRLSRDHVALQYQRYNRTNNEDIRASIGIVLDAMEKRVSSTN</sequence>
<keyword evidence="2" id="KW-0732">Signal</keyword>
<dbReference type="InterPro" id="IPR011006">
    <property type="entry name" value="CheY-like_superfamily"/>
</dbReference>
<dbReference type="PANTHER" id="PTHR44591:SF3">
    <property type="entry name" value="RESPONSE REGULATORY DOMAIN-CONTAINING PROTEIN"/>
    <property type="match status" value="1"/>
</dbReference>
<organism evidence="3 4">
    <name type="scientific">Roseimaritima multifibrata</name>
    <dbReference type="NCBI Taxonomy" id="1930274"/>
    <lineage>
        <taxon>Bacteria</taxon>
        <taxon>Pseudomonadati</taxon>
        <taxon>Planctomycetota</taxon>
        <taxon>Planctomycetia</taxon>
        <taxon>Pirellulales</taxon>
        <taxon>Pirellulaceae</taxon>
        <taxon>Roseimaritima</taxon>
    </lineage>
</organism>
<dbReference type="InterPro" id="IPR016024">
    <property type="entry name" value="ARM-type_fold"/>
</dbReference>
<dbReference type="SUPFAM" id="SSF52172">
    <property type="entry name" value="CheY-like"/>
    <property type="match status" value="1"/>
</dbReference>